<name>A0A220UJU2_9GAMM</name>
<protein>
    <submittedName>
        <fullName evidence="1">Uncharacterized protein</fullName>
    </submittedName>
</protein>
<dbReference type="EMBL" id="CP022358">
    <property type="protein sequence ID" value="ASK68162.1"/>
    <property type="molecule type" value="Genomic_DNA"/>
</dbReference>
<dbReference type="KEGG" id="sbj:CF168_04340"/>
<keyword evidence="2" id="KW-1185">Reference proteome</keyword>
<dbReference type="RefSeq" id="WP_089067100.1">
    <property type="nucleotide sequence ID" value="NZ_CP022358.1"/>
</dbReference>
<dbReference type="Proteomes" id="UP000198367">
    <property type="component" value="Chromosome"/>
</dbReference>
<evidence type="ECO:0000313" key="2">
    <source>
        <dbReference type="Proteomes" id="UP000198367"/>
    </source>
</evidence>
<dbReference type="AlphaFoldDB" id="A0A220UJU2"/>
<accession>A0A220UJU2</accession>
<proteinExistence type="predicted"/>
<evidence type="ECO:0000313" key="1">
    <source>
        <dbReference type="EMBL" id="ASK68162.1"/>
    </source>
</evidence>
<reference evidence="1 2" key="1">
    <citation type="submission" date="2017-07" db="EMBL/GenBank/DDBJ databases">
        <title>Phenotypical and genomic characterization of a clinical isolate of Shewanella bicestrii sp. nov. producing an extended-spectrum beta-lactamase and a new oxacillinase variant.</title>
        <authorList>
            <person name="Jousset A.B."/>
            <person name="Bonnin R.A."/>
            <person name="Girlich D."/>
            <person name="Dabos L."/>
            <person name="Potron A."/>
            <person name="Dortet L."/>
            <person name="Glaser P."/>
            <person name="Naas T."/>
        </authorList>
    </citation>
    <scope>NUCLEOTIDE SEQUENCE [LARGE SCALE GENOMIC DNA]</scope>
    <source>
        <strain evidence="1 2">JAB-1</strain>
    </source>
</reference>
<organism evidence="1 2">
    <name type="scientific">Shewanella bicestrii</name>
    <dbReference type="NCBI Taxonomy" id="2018305"/>
    <lineage>
        <taxon>Bacteria</taxon>
        <taxon>Pseudomonadati</taxon>
        <taxon>Pseudomonadota</taxon>
        <taxon>Gammaproteobacteria</taxon>
        <taxon>Alteromonadales</taxon>
        <taxon>Shewanellaceae</taxon>
        <taxon>Shewanella</taxon>
    </lineage>
</organism>
<gene>
    <name evidence="1" type="ORF">CF168_04340</name>
</gene>
<sequence>MFDFNAYCFCPDLIADKIGDANFFINLICPTTVNSNHHVVIDNKELLWLEYMERNQGCKNSFDNLLVWRRFLDSMSNKIIKSESVSVSDGGTRSLVVDTIINAPTTCRKYLVSLKNDEYKPFIGKLTLNSVDLLSEFNLSDSTEVNGNRKLRYNLSVFQSDLLKALEIVSQTRVGKKENEHNDYVRDLLDFKGYDVYDQTRRGKSFSELNLGELDLAIKYYNRWVAIVEALRLKSVDRSNIVKHYKKLLINYNPLQLTNTFLVVYYIGSDNGFFNFFTDYRRYIGTLVEEDVCSKSDLEFVGLFDCKSDYASIKSFVHRVKIDGNILLCQHICVKFC</sequence>